<dbReference type="EMBL" id="KN838990">
    <property type="protein sequence ID" value="KIJ91582.1"/>
    <property type="molecule type" value="Genomic_DNA"/>
</dbReference>
<gene>
    <name evidence="1" type="ORF">K443DRAFT_14281</name>
</gene>
<proteinExistence type="predicted"/>
<sequence>MFTTRGWDQLVVKVPIVMGSLQCSTAALHVFPIRVCITAKISEECPGNEVVGVKSQPPKPEHGCKSLHVSFLSKQPFLWAHPSK</sequence>
<reference evidence="1 2" key="1">
    <citation type="submission" date="2014-04" db="EMBL/GenBank/DDBJ databases">
        <authorList>
            <consortium name="DOE Joint Genome Institute"/>
            <person name="Kuo A."/>
            <person name="Kohler A."/>
            <person name="Nagy L.G."/>
            <person name="Floudas D."/>
            <person name="Copeland A."/>
            <person name="Barry K.W."/>
            <person name="Cichocki N."/>
            <person name="Veneault-Fourrey C."/>
            <person name="LaButti K."/>
            <person name="Lindquist E.A."/>
            <person name="Lipzen A."/>
            <person name="Lundell T."/>
            <person name="Morin E."/>
            <person name="Murat C."/>
            <person name="Sun H."/>
            <person name="Tunlid A."/>
            <person name="Henrissat B."/>
            <person name="Grigoriev I.V."/>
            <person name="Hibbett D.S."/>
            <person name="Martin F."/>
            <person name="Nordberg H.P."/>
            <person name="Cantor M.N."/>
            <person name="Hua S.X."/>
        </authorList>
    </citation>
    <scope>NUCLEOTIDE SEQUENCE [LARGE SCALE GENOMIC DNA]</scope>
    <source>
        <strain evidence="1 2">LaAM-08-1</strain>
    </source>
</reference>
<protein>
    <submittedName>
        <fullName evidence="1">Uncharacterized protein</fullName>
    </submittedName>
</protein>
<name>A0A0C9X513_9AGAR</name>
<dbReference type="HOGENOM" id="CLU_2527819_0_0_1"/>
<accession>A0A0C9X513</accession>
<evidence type="ECO:0000313" key="2">
    <source>
        <dbReference type="Proteomes" id="UP000054477"/>
    </source>
</evidence>
<reference evidence="2" key="2">
    <citation type="submission" date="2015-01" db="EMBL/GenBank/DDBJ databases">
        <title>Evolutionary Origins and Diversification of the Mycorrhizal Mutualists.</title>
        <authorList>
            <consortium name="DOE Joint Genome Institute"/>
            <consortium name="Mycorrhizal Genomics Consortium"/>
            <person name="Kohler A."/>
            <person name="Kuo A."/>
            <person name="Nagy L.G."/>
            <person name="Floudas D."/>
            <person name="Copeland A."/>
            <person name="Barry K.W."/>
            <person name="Cichocki N."/>
            <person name="Veneault-Fourrey C."/>
            <person name="LaButti K."/>
            <person name="Lindquist E.A."/>
            <person name="Lipzen A."/>
            <person name="Lundell T."/>
            <person name="Morin E."/>
            <person name="Murat C."/>
            <person name="Riley R."/>
            <person name="Ohm R."/>
            <person name="Sun H."/>
            <person name="Tunlid A."/>
            <person name="Henrissat B."/>
            <person name="Grigoriev I.V."/>
            <person name="Hibbett D.S."/>
            <person name="Martin F."/>
        </authorList>
    </citation>
    <scope>NUCLEOTIDE SEQUENCE [LARGE SCALE GENOMIC DNA]</scope>
    <source>
        <strain evidence="2">LaAM-08-1</strain>
    </source>
</reference>
<organism evidence="1 2">
    <name type="scientific">Laccaria amethystina LaAM-08-1</name>
    <dbReference type="NCBI Taxonomy" id="1095629"/>
    <lineage>
        <taxon>Eukaryota</taxon>
        <taxon>Fungi</taxon>
        <taxon>Dikarya</taxon>
        <taxon>Basidiomycota</taxon>
        <taxon>Agaricomycotina</taxon>
        <taxon>Agaricomycetes</taxon>
        <taxon>Agaricomycetidae</taxon>
        <taxon>Agaricales</taxon>
        <taxon>Agaricineae</taxon>
        <taxon>Hydnangiaceae</taxon>
        <taxon>Laccaria</taxon>
    </lineage>
</organism>
<evidence type="ECO:0000313" key="1">
    <source>
        <dbReference type="EMBL" id="KIJ91582.1"/>
    </source>
</evidence>
<keyword evidence="2" id="KW-1185">Reference proteome</keyword>
<dbReference type="Proteomes" id="UP000054477">
    <property type="component" value="Unassembled WGS sequence"/>
</dbReference>
<dbReference type="AlphaFoldDB" id="A0A0C9X513"/>